<accession>A0ACB0Y7I2</accession>
<name>A0ACB0Y7I2_MELEN</name>
<comment type="caution">
    <text evidence="1">The sequence shown here is derived from an EMBL/GenBank/DDBJ whole genome shotgun (WGS) entry which is preliminary data.</text>
</comment>
<gene>
    <name evidence="1" type="ORF">MENTE1834_LOCUS8331</name>
</gene>
<dbReference type="EMBL" id="CAVMJV010000007">
    <property type="protein sequence ID" value="CAK5034081.1"/>
    <property type="molecule type" value="Genomic_DNA"/>
</dbReference>
<dbReference type="Proteomes" id="UP001497535">
    <property type="component" value="Unassembled WGS sequence"/>
</dbReference>
<evidence type="ECO:0000313" key="1">
    <source>
        <dbReference type="EMBL" id="CAK5034081.1"/>
    </source>
</evidence>
<keyword evidence="2" id="KW-1185">Reference proteome</keyword>
<protein>
    <submittedName>
        <fullName evidence="1">Uncharacterized protein</fullName>
    </submittedName>
</protein>
<sequence>MLNENGHPLWRSTPPRNGQQDEQKTNVQPSGSPTFLPTEFKIGGNAGAPLTRAENPDGKKVSYLIFGLIFRNISIFARSQTSYQVISNGCSRIHRILTDEERFRGCKTRWTELEVHGRVKNISSGLFEMRHLTALFLGNNQLQVIPSGISQLCNLTLLDLSHNKIRNLPKEIGDMVSVLLSPFLFCDRLSEPYCLLLRNIFKISLCHLYLNSNQLRVLPYELGKLFRLQTFALAHNPLSPEISKIYQDLNGDKKLLQYLLDHLALNIIPPPERNWIAARNIDPDKPIATFTILCYNVLCDKYATSNLYSYCPQWALNWECRKQYILKEIFNYSADIITLQEVETEQFKTLFQPKLEVEGYSGVFYPKSRSKTMNEEEKKYVDGCAIFWKKDKFEMERNQPIEFTKVAIEKAQAHENMLNRVMPRDNIALAAVLRIKDNLYGPHRVPPNTNDNVSGSLLVVCTAHIHWDPEFCDVKLIQSMMLVYELQKLLDIVAVKYSLNVQQIPVLICGDFNSLPDSGVVEFLSKGAISKDHPDLKSFREESCLSCLSSDLKDQRNFTHSLRLDSAVDTAQIPYTNYTLDFKGTIDYIFATPQSLARLGTLGPLDSTWVQQNKFVGFPQPHVPSDHIPIMAQYAVIPASHQRSLPPIQHYGSSHSGGFGVIGR</sequence>
<organism evidence="1 2">
    <name type="scientific">Meloidogyne enterolobii</name>
    <name type="common">Root-knot nematode worm</name>
    <name type="synonym">Meloidogyne mayaguensis</name>
    <dbReference type="NCBI Taxonomy" id="390850"/>
    <lineage>
        <taxon>Eukaryota</taxon>
        <taxon>Metazoa</taxon>
        <taxon>Ecdysozoa</taxon>
        <taxon>Nematoda</taxon>
        <taxon>Chromadorea</taxon>
        <taxon>Rhabditida</taxon>
        <taxon>Tylenchina</taxon>
        <taxon>Tylenchomorpha</taxon>
        <taxon>Tylenchoidea</taxon>
        <taxon>Meloidogynidae</taxon>
        <taxon>Meloidogyninae</taxon>
        <taxon>Meloidogyne</taxon>
    </lineage>
</organism>
<evidence type="ECO:0000313" key="2">
    <source>
        <dbReference type="Proteomes" id="UP001497535"/>
    </source>
</evidence>
<reference evidence="1" key="1">
    <citation type="submission" date="2023-11" db="EMBL/GenBank/DDBJ databases">
        <authorList>
            <person name="Poullet M."/>
        </authorList>
    </citation>
    <scope>NUCLEOTIDE SEQUENCE</scope>
    <source>
        <strain evidence="1">E1834</strain>
    </source>
</reference>
<proteinExistence type="predicted"/>